<name>A0ABY7G9F7_MYAAR</name>
<accession>A0ABY7G9F7</accession>
<sequence length="70" mass="8450">MERRYYYQKRDASRTQQESYLALIIDGMDQAKTSLPHFAGRQSKIILTPNLRQYKYKPEDVIYKKKKVSY</sequence>
<protein>
    <submittedName>
        <fullName evidence="1">Uncharacterized protein</fullName>
    </submittedName>
</protein>
<proteinExistence type="predicted"/>
<dbReference type="PANTHER" id="PTHR33153:SF3">
    <property type="entry name" value="TRAFFICKING PROTEIN PARTICLE COMPLEX SUBUNIT 11 DOMAIN-CONTAINING PROTEIN"/>
    <property type="match status" value="1"/>
</dbReference>
<organism evidence="1 2">
    <name type="scientific">Mya arenaria</name>
    <name type="common">Soft-shell clam</name>
    <dbReference type="NCBI Taxonomy" id="6604"/>
    <lineage>
        <taxon>Eukaryota</taxon>
        <taxon>Metazoa</taxon>
        <taxon>Spiralia</taxon>
        <taxon>Lophotrochozoa</taxon>
        <taxon>Mollusca</taxon>
        <taxon>Bivalvia</taxon>
        <taxon>Autobranchia</taxon>
        <taxon>Heteroconchia</taxon>
        <taxon>Euheterodonta</taxon>
        <taxon>Imparidentia</taxon>
        <taxon>Neoheterodontei</taxon>
        <taxon>Myida</taxon>
        <taxon>Myoidea</taxon>
        <taxon>Myidae</taxon>
        <taxon>Mya</taxon>
    </lineage>
</organism>
<dbReference type="EMBL" id="CP111028">
    <property type="protein sequence ID" value="WAR30542.1"/>
    <property type="molecule type" value="Genomic_DNA"/>
</dbReference>
<keyword evidence="2" id="KW-1185">Reference proteome</keyword>
<reference evidence="1" key="1">
    <citation type="submission" date="2022-11" db="EMBL/GenBank/DDBJ databases">
        <title>Centuries of genome instability and evolution in soft-shell clam transmissible cancer (bioRxiv).</title>
        <authorList>
            <person name="Hart S.F.M."/>
            <person name="Yonemitsu M.A."/>
            <person name="Giersch R.M."/>
            <person name="Beal B.F."/>
            <person name="Arriagada G."/>
            <person name="Davis B.W."/>
            <person name="Ostrander E.A."/>
            <person name="Goff S.P."/>
            <person name="Metzger M.J."/>
        </authorList>
    </citation>
    <scope>NUCLEOTIDE SEQUENCE</scope>
    <source>
        <strain evidence="1">MELC-2E11</strain>
        <tissue evidence="1">Siphon/mantle</tissue>
    </source>
</reference>
<dbReference type="PANTHER" id="PTHR33153">
    <property type="entry name" value="MYND-TYPE DOMAIN-CONTAINING PROTEIN"/>
    <property type="match status" value="1"/>
</dbReference>
<gene>
    <name evidence="1" type="ORF">MAR_033084</name>
</gene>
<evidence type="ECO:0000313" key="2">
    <source>
        <dbReference type="Proteomes" id="UP001164746"/>
    </source>
</evidence>
<evidence type="ECO:0000313" key="1">
    <source>
        <dbReference type="EMBL" id="WAR30542.1"/>
    </source>
</evidence>
<dbReference type="Proteomes" id="UP001164746">
    <property type="component" value="Chromosome 17"/>
</dbReference>